<dbReference type="WBParaSite" id="SVE_1760600.1">
    <property type="protein sequence ID" value="SVE_1760600.1"/>
    <property type="gene ID" value="SVE_1760600"/>
</dbReference>
<keyword evidence="1" id="KW-1185">Reference proteome</keyword>
<name>A0A0K0FYS9_STRVS</name>
<dbReference type="AlphaFoldDB" id="A0A0K0FYS9"/>
<organism evidence="1 2">
    <name type="scientific">Strongyloides venezuelensis</name>
    <name type="common">Threadworm</name>
    <dbReference type="NCBI Taxonomy" id="75913"/>
    <lineage>
        <taxon>Eukaryota</taxon>
        <taxon>Metazoa</taxon>
        <taxon>Ecdysozoa</taxon>
        <taxon>Nematoda</taxon>
        <taxon>Chromadorea</taxon>
        <taxon>Rhabditida</taxon>
        <taxon>Tylenchina</taxon>
        <taxon>Panagrolaimomorpha</taxon>
        <taxon>Strongyloidoidea</taxon>
        <taxon>Strongyloididae</taxon>
        <taxon>Strongyloides</taxon>
    </lineage>
</organism>
<sequence>MYGQIISSLYINYGIYNLRSPCARKSVSSCPGYFVPPICLLFPLDIVTTASLGFTIGVLDVRGSNNFPAVEVDGFPALLLDTTLEDLVAIEEIPERLIPLKGLHND</sequence>
<proteinExistence type="predicted"/>
<evidence type="ECO:0000313" key="2">
    <source>
        <dbReference type="WBParaSite" id="SVE_1760600.1"/>
    </source>
</evidence>
<reference evidence="2" key="2">
    <citation type="submission" date="2015-08" db="UniProtKB">
        <authorList>
            <consortium name="WormBaseParasite"/>
        </authorList>
    </citation>
    <scope>IDENTIFICATION</scope>
</reference>
<accession>A0A0K0FYS9</accession>
<protein>
    <submittedName>
        <fullName evidence="2">Reverse transcriptase domain-containing protein</fullName>
    </submittedName>
</protein>
<evidence type="ECO:0000313" key="1">
    <source>
        <dbReference type="Proteomes" id="UP000035680"/>
    </source>
</evidence>
<reference evidence="1" key="1">
    <citation type="submission" date="2014-07" db="EMBL/GenBank/DDBJ databases">
        <authorList>
            <person name="Martin A.A"/>
            <person name="De Silva N."/>
        </authorList>
    </citation>
    <scope>NUCLEOTIDE SEQUENCE</scope>
</reference>
<dbReference type="Proteomes" id="UP000035680">
    <property type="component" value="Unassembled WGS sequence"/>
</dbReference>